<dbReference type="PRINTS" id="PR01576">
    <property type="entry name" value="PDEFORMYLASE"/>
</dbReference>
<dbReference type="PIRSF" id="PIRSF004749">
    <property type="entry name" value="Pep_def"/>
    <property type="match status" value="1"/>
</dbReference>
<evidence type="ECO:0000313" key="3">
    <source>
        <dbReference type="EMBL" id="OGZ45025.1"/>
    </source>
</evidence>
<dbReference type="Gene3D" id="3.90.45.10">
    <property type="entry name" value="Peptide deformylase"/>
    <property type="match status" value="1"/>
</dbReference>
<dbReference type="GO" id="GO:0046872">
    <property type="term" value="F:metal ion binding"/>
    <property type="evidence" value="ECO:0007669"/>
    <property type="project" value="UniProtKB-KW"/>
</dbReference>
<evidence type="ECO:0000256" key="2">
    <source>
        <dbReference type="HAMAP-Rule" id="MF_00163"/>
    </source>
</evidence>
<dbReference type="NCBIfam" id="NF001159">
    <property type="entry name" value="PRK00150.1-3"/>
    <property type="match status" value="1"/>
</dbReference>
<dbReference type="GO" id="GO:0042586">
    <property type="term" value="F:peptide deformylase activity"/>
    <property type="evidence" value="ECO:0007669"/>
    <property type="project" value="UniProtKB-UniRule"/>
</dbReference>
<sequence length="190" mass="21787">MSCEDFNVYMPSLNSKKIVTDPNPVLHKRVIEVPVDEITSKKIQHILADMAVALRGTSEGIGIAAPQIGHSLRIFLASEEALRWDELEEMPREERKKKQWTYHAFINPVIKKASKKNIPEREGCLSVPNTYGTVERSEKITIEAYDEKGHKFQRGTSKLYARVMQHEMDHLDGILFIEKAKNIKRIPYTA</sequence>
<keyword evidence="2" id="KW-0648">Protein biosynthesis</keyword>
<dbReference type="AlphaFoldDB" id="A0A1G2G458"/>
<feature type="active site" evidence="2">
    <location>
        <position position="167"/>
    </location>
</feature>
<proteinExistence type="inferred from homology"/>
<keyword evidence="2" id="KW-0408">Iron</keyword>
<reference evidence="3 4" key="1">
    <citation type="journal article" date="2016" name="Nat. Commun.">
        <title>Thousands of microbial genomes shed light on interconnected biogeochemical processes in an aquifer system.</title>
        <authorList>
            <person name="Anantharaman K."/>
            <person name="Brown C.T."/>
            <person name="Hug L.A."/>
            <person name="Sharon I."/>
            <person name="Castelle C.J."/>
            <person name="Probst A.J."/>
            <person name="Thomas B.C."/>
            <person name="Singh A."/>
            <person name="Wilkins M.J."/>
            <person name="Karaoz U."/>
            <person name="Brodie E.L."/>
            <person name="Williams K.H."/>
            <person name="Hubbard S.S."/>
            <person name="Banfield J.F."/>
        </authorList>
    </citation>
    <scope>NUCLEOTIDE SEQUENCE [LARGE SCALE GENOMIC DNA]</scope>
</reference>
<dbReference type="NCBIfam" id="TIGR00079">
    <property type="entry name" value="pept_deformyl"/>
    <property type="match status" value="1"/>
</dbReference>
<dbReference type="EMBL" id="MHNN01000025">
    <property type="protein sequence ID" value="OGZ45025.1"/>
    <property type="molecule type" value="Genomic_DNA"/>
</dbReference>
<dbReference type="STRING" id="1802117.A3J54_03205"/>
<dbReference type="InterPro" id="IPR023635">
    <property type="entry name" value="Peptide_deformylase"/>
</dbReference>
<gene>
    <name evidence="2" type="primary">def</name>
    <name evidence="3" type="ORF">A3J54_03205</name>
</gene>
<protein>
    <recommendedName>
        <fullName evidence="2">Peptide deformylase</fullName>
        <shortName evidence="2">PDF</shortName>
        <ecNumber evidence="2">3.5.1.88</ecNumber>
    </recommendedName>
    <alternativeName>
        <fullName evidence="2">Polypeptide deformylase</fullName>
    </alternativeName>
</protein>
<dbReference type="PANTHER" id="PTHR10458:SF22">
    <property type="entry name" value="PEPTIDE DEFORMYLASE"/>
    <property type="match status" value="1"/>
</dbReference>
<comment type="function">
    <text evidence="2">Removes the formyl group from the N-terminal Met of newly synthesized proteins. Requires at least a dipeptide for an efficient rate of reaction. N-terminal L-methionine is a prerequisite for activity but the enzyme has broad specificity at other positions.</text>
</comment>
<keyword evidence="2" id="KW-0378">Hydrolase</keyword>
<evidence type="ECO:0000313" key="4">
    <source>
        <dbReference type="Proteomes" id="UP000176576"/>
    </source>
</evidence>
<name>A0A1G2G458_9BACT</name>
<comment type="caution">
    <text evidence="3">The sequence shown here is derived from an EMBL/GenBank/DDBJ whole genome shotgun (WGS) entry which is preliminary data.</text>
</comment>
<keyword evidence="2" id="KW-0479">Metal-binding</keyword>
<organism evidence="3 4">
    <name type="scientific">Candidatus Ryanbacteria bacterium RIFCSPHIGHO2_02_FULL_45_13b</name>
    <dbReference type="NCBI Taxonomy" id="1802117"/>
    <lineage>
        <taxon>Bacteria</taxon>
        <taxon>Candidatus Ryaniibacteriota</taxon>
    </lineage>
</organism>
<dbReference type="PANTHER" id="PTHR10458">
    <property type="entry name" value="PEPTIDE DEFORMYLASE"/>
    <property type="match status" value="1"/>
</dbReference>
<dbReference type="Pfam" id="PF01327">
    <property type="entry name" value="Pep_deformylase"/>
    <property type="match status" value="1"/>
</dbReference>
<comment type="similarity">
    <text evidence="1 2">Belongs to the polypeptide deformylase family.</text>
</comment>
<feature type="binding site" evidence="2">
    <location>
        <position position="170"/>
    </location>
    <ligand>
        <name>Fe cation</name>
        <dbReference type="ChEBI" id="CHEBI:24875"/>
    </ligand>
</feature>
<feature type="binding site" evidence="2">
    <location>
        <position position="124"/>
    </location>
    <ligand>
        <name>Fe cation</name>
        <dbReference type="ChEBI" id="CHEBI:24875"/>
    </ligand>
</feature>
<evidence type="ECO:0000256" key="1">
    <source>
        <dbReference type="ARBA" id="ARBA00010759"/>
    </source>
</evidence>
<comment type="cofactor">
    <cofactor evidence="2">
        <name>Fe(2+)</name>
        <dbReference type="ChEBI" id="CHEBI:29033"/>
    </cofactor>
    <text evidence="2">Binds 1 Fe(2+) ion.</text>
</comment>
<feature type="binding site" evidence="2">
    <location>
        <position position="166"/>
    </location>
    <ligand>
        <name>Fe cation</name>
        <dbReference type="ChEBI" id="CHEBI:24875"/>
    </ligand>
</feature>
<dbReference type="EC" id="3.5.1.88" evidence="2"/>
<accession>A0A1G2G458</accession>
<dbReference type="Proteomes" id="UP000176576">
    <property type="component" value="Unassembled WGS sequence"/>
</dbReference>
<dbReference type="GO" id="GO:0006412">
    <property type="term" value="P:translation"/>
    <property type="evidence" value="ECO:0007669"/>
    <property type="project" value="UniProtKB-UniRule"/>
</dbReference>
<dbReference type="SUPFAM" id="SSF56420">
    <property type="entry name" value="Peptide deformylase"/>
    <property type="match status" value="1"/>
</dbReference>
<comment type="catalytic activity">
    <reaction evidence="2">
        <text>N-terminal N-formyl-L-methionyl-[peptide] + H2O = N-terminal L-methionyl-[peptide] + formate</text>
        <dbReference type="Rhea" id="RHEA:24420"/>
        <dbReference type="Rhea" id="RHEA-COMP:10639"/>
        <dbReference type="Rhea" id="RHEA-COMP:10640"/>
        <dbReference type="ChEBI" id="CHEBI:15377"/>
        <dbReference type="ChEBI" id="CHEBI:15740"/>
        <dbReference type="ChEBI" id="CHEBI:49298"/>
        <dbReference type="ChEBI" id="CHEBI:64731"/>
        <dbReference type="EC" id="3.5.1.88"/>
    </reaction>
</comment>
<dbReference type="CDD" id="cd00487">
    <property type="entry name" value="Pep_deformylase"/>
    <property type="match status" value="1"/>
</dbReference>
<dbReference type="HAMAP" id="MF_00163">
    <property type="entry name" value="Pep_deformylase"/>
    <property type="match status" value="1"/>
</dbReference>
<dbReference type="InterPro" id="IPR036821">
    <property type="entry name" value="Peptide_deformylase_sf"/>
</dbReference>